<dbReference type="InParanoid" id="W0RPC4"/>
<gene>
    <name evidence="1" type="ORF">J421_5324</name>
</gene>
<geneLocation type="plasmid" evidence="1 2">
    <name>1</name>
</geneLocation>
<evidence type="ECO:0000313" key="2">
    <source>
        <dbReference type="Proteomes" id="UP000019151"/>
    </source>
</evidence>
<reference evidence="1 2" key="1">
    <citation type="journal article" date="2014" name="Genome Announc.">
        <title>Genome Sequence and Methylome of Soil Bacterium Gemmatirosa kalamazoonensis KBS708T, a Member of the Rarely Cultivated Gemmatimonadetes Phylum.</title>
        <authorList>
            <person name="Debruyn J.M."/>
            <person name="Radosevich M."/>
            <person name="Wommack K.E."/>
            <person name="Polson S.W."/>
            <person name="Hauser L.J."/>
            <person name="Fawaz M.N."/>
            <person name="Korlach J."/>
            <person name="Tsai Y.C."/>
        </authorList>
    </citation>
    <scope>NUCLEOTIDE SEQUENCE [LARGE SCALE GENOMIC DNA]</scope>
    <source>
        <strain evidence="1 2">KBS708</strain>
        <plasmid evidence="2">Plasmid 1</plasmid>
    </source>
</reference>
<name>W0RPC4_9BACT</name>
<keyword evidence="1" id="KW-0614">Plasmid</keyword>
<dbReference type="HOGENOM" id="CLU_1956447_0_0_0"/>
<protein>
    <submittedName>
        <fullName evidence="1">Uncharacterized protein</fullName>
    </submittedName>
</protein>
<proteinExistence type="predicted"/>
<dbReference type="Proteomes" id="UP000019151">
    <property type="component" value="Plasmid 1"/>
</dbReference>
<sequence>MLLLAASLTGCEPPIRGVTREGRVTRVPSRGLVEAAIRGTPGVDSVQDLSRLPPHRDSSEYVGYIYWGRDGARAIVQFGRTPVRDSVYFSHAISDAGTGDPSQAAVDATLPLMRAVEARLESVPGWRA</sequence>
<evidence type="ECO:0000313" key="1">
    <source>
        <dbReference type="EMBL" id="AHG92859.1"/>
    </source>
</evidence>
<dbReference type="AlphaFoldDB" id="W0RPC4"/>
<organism evidence="1 2">
    <name type="scientific">Gemmatirosa kalamazoonensis</name>
    <dbReference type="NCBI Taxonomy" id="861299"/>
    <lineage>
        <taxon>Bacteria</taxon>
        <taxon>Pseudomonadati</taxon>
        <taxon>Gemmatimonadota</taxon>
        <taxon>Gemmatimonadia</taxon>
        <taxon>Gemmatimonadales</taxon>
        <taxon>Gemmatimonadaceae</taxon>
        <taxon>Gemmatirosa</taxon>
    </lineage>
</organism>
<keyword evidence="2" id="KW-1185">Reference proteome</keyword>
<dbReference type="KEGG" id="gba:J421_5324"/>
<dbReference type="EMBL" id="CP007129">
    <property type="protein sequence ID" value="AHG92859.1"/>
    <property type="molecule type" value="Genomic_DNA"/>
</dbReference>
<accession>W0RPC4</accession>